<dbReference type="Pfam" id="PF11137">
    <property type="entry name" value="DUF2909"/>
    <property type="match status" value="1"/>
</dbReference>
<gene>
    <name evidence="2" type="ORF">ABW22_04465</name>
</gene>
<evidence type="ECO:0000313" key="3">
    <source>
        <dbReference type="Proteomes" id="UP000064243"/>
    </source>
</evidence>
<keyword evidence="1" id="KW-0472">Membrane</keyword>
<proteinExistence type="predicted"/>
<dbReference type="Proteomes" id="UP000064243">
    <property type="component" value="Unassembled WGS sequence"/>
</dbReference>
<sequence>MRIAALLFIVFILASLASALYYLIKDKGQSDRVVKMLTVRVALSLVLFVLLMGGYYFGFIPHSGLR</sequence>
<reference evidence="2 3" key="1">
    <citation type="journal article" date="2015" name="Appl. Environ. Microbiol.">
        <title>Aerobic and Anaerobic Thiosulfate Oxidation by a Cold-Adapted, Subglacial Chemoautotroph.</title>
        <authorList>
            <person name="Harrold Z.R."/>
            <person name="Skidmore M.L."/>
            <person name="Hamilton T.L."/>
            <person name="Desch L."/>
            <person name="Amada K."/>
            <person name="van Gelder W."/>
            <person name="Glover K."/>
            <person name="Roden E.E."/>
            <person name="Boyd E.S."/>
        </authorList>
    </citation>
    <scope>NUCLEOTIDE SEQUENCE [LARGE SCALE GENOMIC DNA]</scope>
    <source>
        <strain evidence="2 3">RG</strain>
    </source>
</reference>
<dbReference type="EMBL" id="LDUG01000016">
    <property type="protein sequence ID" value="KVW97357.1"/>
    <property type="molecule type" value="Genomic_DNA"/>
</dbReference>
<dbReference type="AlphaFoldDB" id="A0A106BRL8"/>
<comment type="caution">
    <text evidence="2">The sequence shown here is derived from an EMBL/GenBank/DDBJ whole genome shotgun (WGS) entry which is preliminary data.</text>
</comment>
<evidence type="ECO:0000313" key="2">
    <source>
        <dbReference type="EMBL" id="KVW97357.1"/>
    </source>
</evidence>
<dbReference type="STRING" id="1123392.GCA_000376425_00873"/>
<keyword evidence="3" id="KW-1185">Reference proteome</keyword>
<accession>A0A106BRL8</accession>
<dbReference type="RefSeq" id="WP_059752328.1">
    <property type="nucleotide sequence ID" value="NZ_LDUG01000016.1"/>
</dbReference>
<dbReference type="NCBIfam" id="NF033233">
    <property type="entry name" value="twin_helix"/>
    <property type="match status" value="1"/>
</dbReference>
<dbReference type="InterPro" id="IPR021313">
    <property type="entry name" value="DUF2909"/>
</dbReference>
<keyword evidence="1" id="KW-1133">Transmembrane helix</keyword>
<organism evidence="2 3">
    <name type="scientific">Thiobacillus denitrificans</name>
    <dbReference type="NCBI Taxonomy" id="36861"/>
    <lineage>
        <taxon>Bacteria</taxon>
        <taxon>Pseudomonadati</taxon>
        <taxon>Pseudomonadota</taxon>
        <taxon>Betaproteobacteria</taxon>
        <taxon>Nitrosomonadales</taxon>
        <taxon>Thiobacillaceae</taxon>
        <taxon>Thiobacillus</taxon>
    </lineage>
</organism>
<protein>
    <submittedName>
        <fullName evidence="2">Membrane protein</fullName>
    </submittedName>
</protein>
<feature type="transmembrane region" description="Helical" evidence="1">
    <location>
        <begin position="43"/>
        <end position="60"/>
    </location>
</feature>
<dbReference type="PATRIC" id="fig|36861.3.peg.350"/>
<evidence type="ECO:0000256" key="1">
    <source>
        <dbReference type="SAM" id="Phobius"/>
    </source>
</evidence>
<name>A0A106BRL8_THIDE</name>
<keyword evidence="1" id="KW-0812">Transmembrane</keyword>
<dbReference type="OrthoDB" id="8687573at2"/>